<dbReference type="InterPro" id="IPR001054">
    <property type="entry name" value="A/G_cyclase"/>
</dbReference>
<proteinExistence type="predicted"/>
<dbReference type="AlphaFoldDB" id="A0A3B1D560"/>
<dbReference type="PANTHER" id="PTHR43081">
    <property type="entry name" value="ADENYLATE CYCLASE, TERMINAL-DIFFERENTIATION SPECIFIC-RELATED"/>
    <property type="match status" value="1"/>
</dbReference>
<protein>
    <submittedName>
        <fullName evidence="8">Adenylate cyclase</fullName>
        <ecNumber evidence="8">4.6.1.1</ecNumber>
    </submittedName>
</protein>
<keyword evidence="4 6" id="KW-1133">Transmembrane helix</keyword>
<dbReference type="Pfam" id="PF00211">
    <property type="entry name" value="Guanylate_cyc"/>
    <property type="match status" value="1"/>
</dbReference>
<dbReference type="SUPFAM" id="SSF55073">
    <property type="entry name" value="Nucleotide cyclase"/>
    <property type="match status" value="1"/>
</dbReference>
<keyword evidence="3 6" id="KW-0812">Transmembrane</keyword>
<feature type="transmembrane region" description="Helical" evidence="6">
    <location>
        <begin position="355"/>
        <end position="373"/>
    </location>
</feature>
<dbReference type="SMART" id="SM01080">
    <property type="entry name" value="CHASE2"/>
    <property type="match status" value="1"/>
</dbReference>
<evidence type="ECO:0000256" key="3">
    <source>
        <dbReference type="ARBA" id="ARBA00022692"/>
    </source>
</evidence>
<evidence type="ECO:0000256" key="5">
    <source>
        <dbReference type="ARBA" id="ARBA00023136"/>
    </source>
</evidence>
<dbReference type="EC" id="4.6.1.1" evidence="8"/>
<dbReference type="GO" id="GO:0004016">
    <property type="term" value="F:adenylate cyclase activity"/>
    <property type="evidence" value="ECO:0007669"/>
    <property type="project" value="UniProtKB-EC"/>
</dbReference>
<dbReference type="InterPro" id="IPR007890">
    <property type="entry name" value="CHASE2"/>
</dbReference>
<dbReference type="PANTHER" id="PTHR43081:SF1">
    <property type="entry name" value="ADENYLATE CYCLASE, TERMINAL-DIFFERENTIATION SPECIFIC"/>
    <property type="match status" value="1"/>
</dbReference>
<accession>A0A3B1D560</accession>
<evidence type="ECO:0000313" key="8">
    <source>
        <dbReference type="EMBL" id="VAX23877.1"/>
    </source>
</evidence>
<name>A0A3B1D560_9ZZZZ</name>
<evidence type="ECO:0000256" key="6">
    <source>
        <dbReference type="SAM" id="Phobius"/>
    </source>
</evidence>
<sequence>MKKAAVILLVAVLSTAATFISGMAPLVRAFGLKSLDKQFLLYADPSRADKRIIFIEVDQDSLDHFEKDNITFPWPRSMYNPIIKYVSAGGAKAIIIDILFNNLSPYGQNVDNRFAKAMRGAGSVYMASAFMNGDNATEAFAIDPKFGVELEGSAPAAIEKDVSSLPLSPFLDVVQGIGSVTLTPDDDGVYRRIEPMILFGDYLVPAIFLAPLVNGASTARYANDILTVGEYAIPVNDNGRMWINYQGPRGSYKRYSAAAVISSAVMLKNGDTPLLPQGRFKDAYVIIGYTAPGLYDPKPTPLSAVSPGMEAHAAALDTVLNKNFLRTEPIWITYGLTFIGAVFVAGIMVLIASSIVATVAVLAVGAALFFISGEAFQNGIWINLVTLETSAAMALIGSAVYRFQFEGKKKRYIKRAMQYYISPHLVEQILADPKKLKLGGEKRMITVFFSDLVGFTTLSERMEPTALVSLMNKYTTLMANTITSKSGTVDKYIGDAVMAFWGAPLEVEYHAANACLTALESSEKLMFFNQGIKSLGLPRLDMRIGLNTGEAVVGNMGSDERFDYTAVGDTVNLASRLEGLNSYYGTRILVSESTWLESKSHVFGRKIDFLTVRGKNIPINVYEIMAAKGDETFFQRKLGRRYEMSLEAYMARKWDDAIEELEKILAKTKDAPSGVLLQRVRLYKENPPPDDWNGSFRHKSK</sequence>
<feature type="transmembrane region" description="Helical" evidence="6">
    <location>
        <begin position="331"/>
        <end position="350"/>
    </location>
</feature>
<keyword evidence="8" id="KW-0456">Lyase</keyword>
<dbReference type="InterPro" id="IPR050697">
    <property type="entry name" value="Adenylyl/Guanylyl_Cyclase_3/4"/>
</dbReference>
<feature type="transmembrane region" description="Helical" evidence="6">
    <location>
        <begin position="379"/>
        <end position="401"/>
    </location>
</feature>
<feature type="domain" description="Guanylate cyclase" evidence="7">
    <location>
        <begin position="446"/>
        <end position="578"/>
    </location>
</feature>
<dbReference type="Pfam" id="PF05226">
    <property type="entry name" value="CHASE2"/>
    <property type="match status" value="1"/>
</dbReference>
<evidence type="ECO:0000256" key="1">
    <source>
        <dbReference type="ARBA" id="ARBA00004196"/>
    </source>
</evidence>
<evidence type="ECO:0000259" key="7">
    <source>
        <dbReference type="PROSITE" id="PS50125"/>
    </source>
</evidence>
<organism evidence="8">
    <name type="scientific">hydrothermal vent metagenome</name>
    <dbReference type="NCBI Taxonomy" id="652676"/>
    <lineage>
        <taxon>unclassified sequences</taxon>
        <taxon>metagenomes</taxon>
        <taxon>ecological metagenomes</taxon>
    </lineage>
</organism>
<evidence type="ECO:0000256" key="2">
    <source>
        <dbReference type="ARBA" id="ARBA00022475"/>
    </source>
</evidence>
<dbReference type="PROSITE" id="PS50125">
    <property type="entry name" value="GUANYLATE_CYCLASE_2"/>
    <property type="match status" value="1"/>
</dbReference>
<comment type="subcellular location">
    <subcellularLocation>
        <location evidence="1">Cell envelope</location>
    </subcellularLocation>
</comment>
<gene>
    <name evidence="8" type="ORF">MNBD_NITROSPINAE04-199</name>
</gene>
<dbReference type="InterPro" id="IPR029787">
    <property type="entry name" value="Nucleotide_cyclase"/>
</dbReference>
<dbReference type="Gene3D" id="3.30.70.1230">
    <property type="entry name" value="Nucleotide cyclase"/>
    <property type="match status" value="1"/>
</dbReference>
<keyword evidence="5 6" id="KW-0472">Membrane</keyword>
<dbReference type="GO" id="GO:0035556">
    <property type="term" value="P:intracellular signal transduction"/>
    <property type="evidence" value="ECO:0007669"/>
    <property type="project" value="InterPro"/>
</dbReference>
<evidence type="ECO:0000256" key="4">
    <source>
        <dbReference type="ARBA" id="ARBA00022989"/>
    </source>
</evidence>
<dbReference type="GO" id="GO:0030313">
    <property type="term" value="C:cell envelope"/>
    <property type="evidence" value="ECO:0007669"/>
    <property type="project" value="UniProtKB-SubCell"/>
</dbReference>
<dbReference type="CDD" id="cd07302">
    <property type="entry name" value="CHD"/>
    <property type="match status" value="1"/>
</dbReference>
<keyword evidence="2" id="KW-1003">Cell membrane</keyword>
<reference evidence="8" key="1">
    <citation type="submission" date="2018-06" db="EMBL/GenBank/DDBJ databases">
        <authorList>
            <person name="Zhirakovskaya E."/>
        </authorList>
    </citation>
    <scope>NUCLEOTIDE SEQUENCE</scope>
</reference>
<dbReference type="FunFam" id="3.30.70.1230:FF:000016">
    <property type="entry name" value="Adenylate/guanylate cyclase domain-containing protein"/>
    <property type="match status" value="1"/>
</dbReference>
<dbReference type="GO" id="GO:0006171">
    <property type="term" value="P:cAMP biosynthetic process"/>
    <property type="evidence" value="ECO:0007669"/>
    <property type="project" value="TreeGrafter"/>
</dbReference>
<dbReference type="SMART" id="SM00044">
    <property type="entry name" value="CYCc"/>
    <property type="match status" value="1"/>
</dbReference>
<dbReference type="EMBL" id="UOGA01000255">
    <property type="protein sequence ID" value="VAX23877.1"/>
    <property type="molecule type" value="Genomic_DNA"/>
</dbReference>